<dbReference type="Pfam" id="PF00560">
    <property type="entry name" value="LRR_1"/>
    <property type="match status" value="1"/>
</dbReference>
<dbReference type="SMART" id="SM00364">
    <property type="entry name" value="LRR_BAC"/>
    <property type="match status" value="11"/>
</dbReference>
<dbReference type="Gene3D" id="3.80.10.10">
    <property type="entry name" value="Ribonuclease Inhibitor"/>
    <property type="match status" value="3"/>
</dbReference>
<keyword evidence="6" id="KW-1185">Reference proteome</keyword>
<dbReference type="Pfam" id="PF23598">
    <property type="entry name" value="LRR_14"/>
    <property type="match status" value="1"/>
</dbReference>
<dbReference type="PANTHER" id="PTHR48051">
    <property type="match status" value="1"/>
</dbReference>
<dbReference type="InterPro" id="IPR032675">
    <property type="entry name" value="LRR_dom_sf"/>
</dbReference>
<keyword evidence="2" id="KW-0677">Repeat</keyword>
<dbReference type="FunFam" id="3.80.10.10:FF:001164">
    <property type="entry name" value="GH01279p"/>
    <property type="match status" value="1"/>
</dbReference>
<dbReference type="SUPFAM" id="SSF52047">
    <property type="entry name" value="RNI-like"/>
    <property type="match status" value="1"/>
</dbReference>
<dbReference type="InterPro" id="IPR001611">
    <property type="entry name" value="Leu-rich_rpt"/>
</dbReference>
<evidence type="ECO:0000313" key="5">
    <source>
        <dbReference type="EMBL" id="KAK2564203.1"/>
    </source>
</evidence>
<organism evidence="5 6">
    <name type="scientific">Acropora cervicornis</name>
    <name type="common">Staghorn coral</name>
    <dbReference type="NCBI Taxonomy" id="6130"/>
    <lineage>
        <taxon>Eukaryota</taxon>
        <taxon>Metazoa</taxon>
        <taxon>Cnidaria</taxon>
        <taxon>Anthozoa</taxon>
        <taxon>Hexacorallia</taxon>
        <taxon>Scleractinia</taxon>
        <taxon>Astrocoeniina</taxon>
        <taxon>Acroporidae</taxon>
        <taxon>Acropora</taxon>
    </lineage>
</organism>
<dbReference type="InterPro" id="IPR050216">
    <property type="entry name" value="LRR_domain-containing"/>
</dbReference>
<gene>
    <name evidence="5" type="ORF">P5673_012448</name>
</gene>
<reference evidence="5" key="1">
    <citation type="journal article" date="2023" name="G3 (Bethesda)">
        <title>Whole genome assembly and annotation of the endangered Caribbean coral Acropora cervicornis.</title>
        <authorList>
            <person name="Selwyn J.D."/>
            <person name="Vollmer S.V."/>
        </authorList>
    </citation>
    <scope>NUCLEOTIDE SEQUENCE</scope>
    <source>
        <strain evidence="5">K2</strain>
    </source>
</reference>
<reference evidence="5" key="2">
    <citation type="journal article" date="2023" name="Science">
        <title>Genomic signatures of disease resistance in endangered staghorn corals.</title>
        <authorList>
            <person name="Vollmer S.V."/>
            <person name="Selwyn J.D."/>
            <person name="Despard B.A."/>
            <person name="Roesel C.L."/>
        </authorList>
    </citation>
    <scope>NUCLEOTIDE SEQUENCE</scope>
    <source>
        <strain evidence="5">K2</strain>
    </source>
</reference>
<accession>A0AAD9QMX6</accession>
<feature type="region of interest" description="Disordered" evidence="3">
    <location>
        <begin position="547"/>
        <end position="570"/>
    </location>
</feature>
<evidence type="ECO:0000256" key="2">
    <source>
        <dbReference type="ARBA" id="ARBA00022737"/>
    </source>
</evidence>
<evidence type="ECO:0000256" key="3">
    <source>
        <dbReference type="SAM" id="MobiDB-lite"/>
    </source>
</evidence>
<dbReference type="SMART" id="SM00365">
    <property type="entry name" value="LRR_SD22"/>
    <property type="match status" value="6"/>
</dbReference>
<keyword evidence="1" id="KW-0433">Leucine-rich repeat</keyword>
<proteinExistence type="predicted"/>
<dbReference type="Pfam" id="PF13855">
    <property type="entry name" value="LRR_8"/>
    <property type="match status" value="2"/>
</dbReference>
<dbReference type="EMBL" id="JARQWQ010000023">
    <property type="protein sequence ID" value="KAK2564203.1"/>
    <property type="molecule type" value="Genomic_DNA"/>
</dbReference>
<sequence length="720" mass="81624">MEEVNEIVRKAVVNEETNLDLSSLELDVLPAAVFSESLAHVTELNVDYNELQCLPMAISRLSALRVLSATGNQLREIPEAINKLENLQALHLKENYIQQLPEFLSSLERLEILDATGNGIDSWTIGLGECLLELRLDENKLTSLPVSFSRMKSLKVLELGNNNITNLPEDIGKLNQLEILNVSCNKLSKLPSSLEELPNLRIFDLSNNSIESLPERFKSAKVLESFFMEKNYLRTLPAWFDSLPRIVNIGLADNQLLESPLPESFGISSGGTLRMLDLSANNISKLPDSMGELKHLENLLLGSTISELERRAFQNGNWLRTLPHTFGWMINLTKLHLDENQLVELPKDFGLLVNLEWADFGQNRLQSLPKSFCLLSKLWFLQLSQNYLKALPEDFGNLANLIELRLSFNYLTELPSSFEKLTNLQTLDLFHNELTKIPKELLSLKKLLRLDLDKNKFKLRAEKVPKLTKQVKYPSKDPSLADNWRGRLREDYIEPCEEKTVEILKDVNEDEDSNGDDAEDDKDTCASEAALEFAMKRSLSIWKSHVGPEERSVRPGQGNATTAETHETISPQKKEEIIFELSKDIYSEMFEDADDIMSQNGSYCQSEEIKQAALDPQNSICSDSLETAEDWDKEMQDSTAYKIVLDTFKQRSHNKVYFQNKLQNLLYSYPPASQAFSKTANYKSPVYHCSPPPPGDVHDLCTSALQVGQFDDADEDSSRP</sequence>
<evidence type="ECO:0000259" key="4">
    <source>
        <dbReference type="Pfam" id="PF23598"/>
    </source>
</evidence>
<dbReference type="Proteomes" id="UP001249851">
    <property type="component" value="Unassembled WGS sequence"/>
</dbReference>
<dbReference type="AlphaFoldDB" id="A0AAD9QMX6"/>
<feature type="domain" description="Disease resistance R13L4/SHOC-2-like LRR" evidence="4">
    <location>
        <begin position="56"/>
        <end position="246"/>
    </location>
</feature>
<protein>
    <submittedName>
        <fullName evidence="5">Leucine-rich repeat protein soc-2</fullName>
    </submittedName>
</protein>
<dbReference type="InterPro" id="IPR003591">
    <property type="entry name" value="Leu-rich_rpt_typical-subtyp"/>
</dbReference>
<evidence type="ECO:0000256" key="1">
    <source>
        <dbReference type="ARBA" id="ARBA00022614"/>
    </source>
</evidence>
<dbReference type="PROSITE" id="PS51450">
    <property type="entry name" value="LRR"/>
    <property type="match status" value="7"/>
</dbReference>
<evidence type="ECO:0000313" key="6">
    <source>
        <dbReference type="Proteomes" id="UP001249851"/>
    </source>
</evidence>
<dbReference type="InterPro" id="IPR055414">
    <property type="entry name" value="LRR_R13L4/SHOC2-like"/>
</dbReference>
<dbReference type="GO" id="GO:0005737">
    <property type="term" value="C:cytoplasm"/>
    <property type="evidence" value="ECO:0007669"/>
    <property type="project" value="TreeGrafter"/>
</dbReference>
<dbReference type="PANTHER" id="PTHR48051:SF1">
    <property type="entry name" value="RAS SUPPRESSOR PROTEIN 1"/>
    <property type="match status" value="1"/>
</dbReference>
<dbReference type="SMART" id="SM00369">
    <property type="entry name" value="LRR_TYP"/>
    <property type="match status" value="13"/>
</dbReference>
<comment type="caution">
    <text evidence="5">The sequence shown here is derived from an EMBL/GenBank/DDBJ whole genome shotgun (WGS) entry which is preliminary data.</text>
</comment>
<name>A0AAD9QMX6_ACRCE</name>